<gene>
    <name evidence="9" type="ORF">EV385_6563</name>
</gene>
<evidence type="ECO:0000256" key="6">
    <source>
        <dbReference type="ARBA" id="ARBA00023277"/>
    </source>
</evidence>
<evidence type="ECO:0000313" key="9">
    <source>
        <dbReference type="EMBL" id="RZU54612.1"/>
    </source>
</evidence>
<evidence type="ECO:0000256" key="3">
    <source>
        <dbReference type="ARBA" id="ARBA00022526"/>
    </source>
</evidence>
<evidence type="ECO:0000256" key="4">
    <source>
        <dbReference type="ARBA" id="ARBA00022676"/>
    </source>
</evidence>
<dbReference type="InterPro" id="IPR001296">
    <property type="entry name" value="Glyco_trans_1"/>
</dbReference>
<name>A0A4Q7ZTR0_9ACTN</name>
<feature type="domain" description="Trehalose synthase N-terminal" evidence="8">
    <location>
        <begin position="55"/>
        <end position="203"/>
    </location>
</feature>
<dbReference type="PANTHER" id="PTHR47779">
    <property type="entry name" value="SYNTHASE (CCG-9), PUTATIVE (AFU_ORTHOLOGUE AFUA_3G12100)-RELATED"/>
    <property type="match status" value="1"/>
</dbReference>
<evidence type="ECO:0000256" key="5">
    <source>
        <dbReference type="ARBA" id="ARBA00022679"/>
    </source>
</evidence>
<dbReference type="AlphaFoldDB" id="A0A4Q7ZTR0"/>
<dbReference type="Pfam" id="PF21269">
    <property type="entry name" value="TreT_GT1"/>
    <property type="match status" value="1"/>
</dbReference>
<dbReference type="PANTHER" id="PTHR47779:SF1">
    <property type="entry name" value="SYNTHASE (CCG-9), PUTATIVE (AFU_ORTHOLOGUE AFUA_3G12100)-RELATED"/>
    <property type="match status" value="1"/>
</dbReference>
<evidence type="ECO:0000313" key="10">
    <source>
        <dbReference type="Proteomes" id="UP000292564"/>
    </source>
</evidence>
<accession>A0A4Q7ZTR0</accession>
<dbReference type="EMBL" id="SHKY01000001">
    <property type="protein sequence ID" value="RZU54612.1"/>
    <property type="molecule type" value="Genomic_DNA"/>
</dbReference>
<comment type="caution">
    <text evidence="9">The sequence shown here is derived from an EMBL/GenBank/DDBJ whole genome shotgun (WGS) entry which is preliminary data.</text>
</comment>
<dbReference type="SUPFAM" id="SSF53756">
    <property type="entry name" value="UDP-Glycosyltransferase/glycogen phosphorylase"/>
    <property type="match status" value="1"/>
</dbReference>
<keyword evidence="4" id="KW-0328">Glycosyltransferase</keyword>
<evidence type="ECO:0000256" key="1">
    <source>
        <dbReference type="ARBA" id="ARBA00009481"/>
    </source>
</evidence>
<feature type="domain" description="Glycosyl transferase family 1" evidence="7">
    <location>
        <begin position="368"/>
        <end position="452"/>
    </location>
</feature>
<dbReference type="Pfam" id="PF00534">
    <property type="entry name" value="Glycos_transf_1"/>
    <property type="match status" value="1"/>
</dbReference>
<organism evidence="9 10">
    <name type="scientific">Krasilnikovia cinnamomea</name>
    <dbReference type="NCBI Taxonomy" id="349313"/>
    <lineage>
        <taxon>Bacteria</taxon>
        <taxon>Bacillati</taxon>
        <taxon>Actinomycetota</taxon>
        <taxon>Actinomycetes</taxon>
        <taxon>Micromonosporales</taxon>
        <taxon>Micromonosporaceae</taxon>
        <taxon>Krasilnikovia</taxon>
    </lineage>
</organism>
<keyword evidence="3" id="KW-0313">Glucose metabolism</keyword>
<dbReference type="InterPro" id="IPR052078">
    <property type="entry name" value="Trehalose_Metab_GTase"/>
</dbReference>
<keyword evidence="10" id="KW-1185">Reference proteome</keyword>
<dbReference type="GO" id="GO:0006006">
    <property type="term" value="P:glucose metabolic process"/>
    <property type="evidence" value="ECO:0007669"/>
    <property type="project" value="UniProtKB-KW"/>
</dbReference>
<dbReference type="OrthoDB" id="9772485at2"/>
<proteinExistence type="inferred from homology"/>
<evidence type="ECO:0000259" key="8">
    <source>
        <dbReference type="Pfam" id="PF21269"/>
    </source>
</evidence>
<keyword evidence="5" id="KW-0808">Transferase</keyword>
<keyword evidence="6" id="KW-0119">Carbohydrate metabolism</keyword>
<dbReference type="Proteomes" id="UP000292564">
    <property type="component" value="Unassembled WGS sequence"/>
</dbReference>
<dbReference type="RefSeq" id="WP_130512938.1">
    <property type="nucleotide sequence ID" value="NZ_SHKY01000001.1"/>
</dbReference>
<evidence type="ECO:0000256" key="2">
    <source>
        <dbReference type="ARBA" id="ARBA00011738"/>
    </source>
</evidence>
<dbReference type="GO" id="GO:0016757">
    <property type="term" value="F:glycosyltransferase activity"/>
    <property type="evidence" value="ECO:0007669"/>
    <property type="project" value="UniProtKB-KW"/>
</dbReference>
<dbReference type="Gene3D" id="3.40.50.2000">
    <property type="entry name" value="Glycogen Phosphorylase B"/>
    <property type="match status" value="2"/>
</dbReference>
<comment type="subunit">
    <text evidence="2">Homodimer.</text>
</comment>
<reference evidence="9 10" key="1">
    <citation type="submission" date="2019-02" db="EMBL/GenBank/DDBJ databases">
        <title>Sequencing the genomes of 1000 actinobacteria strains.</title>
        <authorList>
            <person name="Klenk H.-P."/>
        </authorList>
    </citation>
    <scope>NUCLEOTIDE SEQUENCE [LARGE SCALE GENOMIC DNA]</scope>
    <source>
        <strain evidence="9 10">DSM 45162</strain>
    </source>
</reference>
<sequence>MTTTISPTGRLSAVPATARPVAALAAVVGEQRHARLLAAARDFRTRFAGHTLWTVSSTASGGSVAEMLQALVGYVRDLDLDIRWLVIGGDPGFFAVTKHLHHLLHGFPGRLTLGPDTAAHYEDVLAANAQDLLGRVHPGDIVLLHDPQTAGLAPWLTHAGVHVVWRSHVGCDLQNAATRDGWAFLRPYLQHADAYVFSRRAFVPAWLPAERTRIITPSIDPFAPKNQDLSPAVVRAVLAAAGLIDAPVTGPPVYRRLDGGTGLIAHRATVVAETLPGPDEPLVVQVSRWDPLKDMAGVMRSFAEYVAPYAQGRLVLAGPALVSDDPEGALVRAACVQRWRGLPSAVRERIVLASLPVDDVDENAVLVNALQRHAAVVTQKSLAEGFGLTVAEAMWKGRPVVASAVGGIPDQITEGTGVLVPDPSDLAAFGMALCGLLSDPATREQLGAAAHERVRTAFVGDLHLLRYAEMLTALLSVVPGG</sequence>
<comment type="similarity">
    <text evidence="1">Belongs to the glycosyltransferase group 1 family. Glycosyltransferase 4 subfamily.</text>
</comment>
<dbReference type="InterPro" id="IPR049438">
    <property type="entry name" value="TreT_GT1"/>
</dbReference>
<evidence type="ECO:0000259" key="7">
    <source>
        <dbReference type="Pfam" id="PF00534"/>
    </source>
</evidence>
<protein>
    <submittedName>
        <fullName evidence="9">Trehalose synthase</fullName>
    </submittedName>
</protein>